<dbReference type="GO" id="GO:0070221">
    <property type="term" value="P:sulfide oxidation, using sulfide:quinone oxidoreductase"/>
    <property type="evidence" value="ECO:0007669"/>
    <property type="project" value="TreeGrafter"/>
</dbReference>
<reference evidence="8 9" key="1">
    <citation type="submission" date="2017-01" db="EMBL/GenBank/DDBJ databases">
        <authorList>
            <person name="Varghese N."/>
            <person name="Submissions S."/>
        </authorList>
    </citation>
    <scope>NUCLEOTIDE SEQUENCE [LARGE SCALE GENOMIC DNA]</scope>
    <source>
        <strain evidence="8 9">ATCC 35905</strain>
    </source>
</reference>
<comment type="caution">
    <text evidence="8">The sequence shown here is derived from an EMBL/GenBank/DDBJ whole genome shotgun (WGS) entry which is preliminary data.</text>
</comment>
<comment type="cofactor">
    <cofactor evidence="1">
        <name>FAD</name>
        <dbReference type="ChEBI" id="CHEBI:57692"/>
    </cofactor>
</comment>
<sequence>MPATPSNPDGPTDPTAAPTTAPTTALTADRSFDILIIGGGAAGITTAALLRGKTKCTIAIVDPATTHSYQPGWTLVGAGIFTLEQTTRAEATLIPNGVEWIKQAAATFEPDHNTVVLADGTRLAYRYLIACPGLQLDWGKIEGLTETLGRNGVCSNYRGDLAAYTWQYIRNFEGGRMIFTQPPMPIKCPGAPQKIAYLAADHLRRTNKRAGAEIEFCTALDALFGVGYFIPALKAAMQDHAIAVNYKTTLKAIDGPAKKAIFAVTAPDGTITEAIRAFDMIHVTPPQSAPDVLKTSPIANAAGFVEVHQATMQHVKFSNIFALGDAASTPNSKTAAAVRMQAPVLVRNLIAAMNAQPLTAAYDGYGSCPLTTAYGKIVLAEFTYGGKVTPSFPLDPRKPRYSGWLLKSKFLPFLYWNMMLKGNEFDIGHKERSFADAA</sequence>
<proteinExistence type="predicted"/>
<dbReference type="GO" id="GO:0070224">
    <property type="term" value="F:sulfide:quinone oxidoreductase activity"/>
    <property type="evidence" value="ECO:0007669"/>
    <property type="project" value="TreeGrafter"/>
</dbReference>
<feature type="region of interest" description="Disordered" evidence="7">
    <location>
        <begin position="1"/>
        <end position="21"/>
    </location>
</feature>
<evidence type="ECO:0000256" key="2">
    <source>
        <dbReference type="ARBA" id="ARBA00022630"/>
    </source>
</evidence>
<dbReference type="InterPro" id="IPR015904">
    <property type="entry name" value="Sulphide_quinone_reductase"/>
</dbReference>
<gene>
    <name evidence="8" type="ORF">SAMN05421828_13712</name>
</gene>
<accession>A0A8G2FFL1</accession>
<evidence type="ECO:0000256" key="1">
    <source>
        <dbReference type="ARBA" id="ARBA00001974"/>
    </source>
</evidence>
<dbReference type="FunFam" id="3.50.50.60:FF:000034">
    <property type="entry name" value="sulfide:quinone oxidoreductase, mitochondrial"/>
    <property type="match status" value="1"/>
</dbReference>
<dbReference type="Gene3D" id="3.50.50.60">
    <property type="entry name" value="FAD/NAD(P)-binding domain"/>
    <property type="match status" value="2"/>
</dbReference>
<evidence type="ECO:0000256" key="6">
    <source>
        <dbReference type="ARBA" id="ARBA00023002"/>
    </source>
</evidence>
<protein>
    <submittedName>
        <fullName evidence="8">Sulfide:quinone oxidoreductase</fullName>
    </submittedName>
</protein>
<dbReference type="GO" id="GO:0071949">
    <property type="term" value="F:FAD binding"/>
    <property type="evidence" value="ECO:0007669"/>
    <property type="project" value="TreeGrafter"/>
</dbReference>
<dbReference type="EMBL" id="FTNE01000037">
    <property type="protein sequence ID" value="SIR47877.1"/>
    <property type="molecule type" value="Genomic_DNA"/>
</dbReference>
<dbReference type="Proteomes" id="UP000186308">
    <property type="component" value="Unassembled WGS sequence"/>
</dbReference>
<evidence type="ECO:0000256" key="5">
    <source>
        <dbReference type="ARBA" id="ARBA00022946"/>
    </source>
</evidence>
<keyword evidence="5" id="KW-0809">Transit peptide</keyword>
<evidence type="ECO:0000313" key="8">
    <source>
        <dbReference type="EMBL" id="SIR47877.1"/>
    </source>
</evidence>
<keyword evidence="9" id="KW-1185">Reference proteome</keyword>
<evidence type="ECO:0000313" key="9">
    <source>
        <dbReference type="Proteomes" id="UP000186308"/>
    </source>
</evidence>
<dbReference type="PANTHER" id="PTHR10632">
    <property type="entry name" value="SULFIDE:QUINONE OXIDOREDUCTASE"/>
    <property type="match status" value="1"/>
</dbReference>
<evidence type="ECO:0000256" key="7">
    <source>
        <dbReference type="SAM" id="MobiDB-lite"/>
    </source>
</evidence>
<dbReference type="RefSeq" id="WP_139334188.1">
    <property type="nucleotide sequence ID" value="NZ_FTNE01000037.1"/>
</dbReference>
<dbReference type="OrthoDB" id="9805710at2"/>
<name>A0A8G2FFL1_ACIRU</name>
<dbReference type="AlphaFoldDB" id="A0A8G2FFL1"/>
<keyword evidence="4" id="KW-0274">FAD</keyword>
<evidence type="ECO:0000256" key="3">
    <source>
        <dbReference type="ARBA" id="ARBA00022719"/>
    </source>
</evidence>
<dbReference type="SUPFAM" id="SSF51905">
    <property type="entry name" value="FAD/NAD(P)-binding domain"/>
    <property type="match status" value="2"/>
</dbReference>
<dbReference type="GO" id="GO:0048038">
    <property type="term" value="F:quinone binding"/>
    <property type="evidence" value="ECO:0007669"/>
    <property type="project" value="UniProtKB-KW"/>
</dbReference>
<organism evidence="8 9">
    <name type="scientific">Acidiphilium rubrum</name>
    <dbReference type="NCBI Taxonomy" id="526"/>
    <lineage>
        <taxon>Bacteria</taxon>
        <taxon>Pseudomonadati</taxon>
        <taxon>Pseudomonadota</taxon>
        <taxon>Alphaproteobacteria</taxon>
        <taxon>Acetobacterales</taxon>
        <taxon>Acidocellaceae</taxon>
        <taxon>Acidiphilium</taxon>
    </lineage>
</organism>
<feature type="compositionally biased region" description="Low complexity" evidence="7">
    <location>
        <begin position="9"/>
        <end position="21"/>
    </location>
</feature>
<keyword evidence="3" id="KW-0874">Quinone</keyword>
<keyword evidence="6" id="KW-0560">Oxidoreductase</keyword>
<dbReference type="InterPro" id="IPR036188">
    <property type="entry name" value="FAD/NAD-bd_sf"/>
</dbReference>
<keyword evidence="2" id="KW-0285">Flavoprotein</keyword>
<dbReference type="PANTHER" id="PTHR10632:SF2">
    <property type="entry name" value="SULFIDE:QUINONE OXIDOREDUCTASE, MITOCHONDRIAL"/>
    <property type="match status" value="1"/>
</dbReference>
<evidence type="ECO:0000256" key="4">
    <source>
        <dbReference type="ARBA" id="ARBA00022827"/>
    </source>
</evidence>